<feature type="compositionally biased region" description="Basic and acidic residues" evidence="4">
    <location>
        <begin position="80"/>
        <end position="89"/>
    </location>
</feature>
<dbReference type="EMBL" id="MU838997">
    <property type="protein sequence ID" value="KAK1772886.1"/>
    <property type="molecule type" value="Genomic_DNA"/>
</dbReference>
<dbReference type="InterPro" id="IPR052414">
    <property type="entry name" value="U3_snoRNA-assoc_WDR"/>
</dbReference>
<comment type="similarity">
    <text evidence="3">Belongs to the UTP5 family.</text>
</comment>
<feature type="compositionally biased region" description="Acidic residues" evidence="4">
    <location>
        <begin position="322"/>
        <end position="345"/>
    </location>
</feature>
<accession>A0AAJ0FLR8</accession>
<gene>
    <name evidence="6" type="ORF">QBC33DRAFT_442835</name>
</gene>
<evidence type="ECO:0000259" key="5">
    <source>
        <dbReference type="Pfam" id="PF04003"/>
    </source>
</evidence>
<evidence type="ECO:0000313" key="6">
    <source>
        <dbReference type="EMBL" id="KAK1772886.1"/>
    </source>
</evidence>
<evidence type="ECO:0000256" key="2">
    <source>
        <dbReference type="ARBA" id="ARBA00023242"/>
    </source>
</evidence>
<sequence>MSMKRKPPMALARPVVKQSAKMPIKPTVDEAMATVSAAGSAHLSANMGVETIEISSDSSSNYDEFSDGEEAPSGGEDNDGEHTGADKNHIPGQTTPPPDDSTRAAASRKPTRNGADDDTEMMQEDRPSASASDDEATSPTFGDLLRGSSSSNNNNNNNNNNTTTTVNALIPGTSRGPRPAAPPPTLSSLGTVLNQALRTDDADLLESCLHTTDLPTVRATIERMDSALAGALLSRLAARMHRRPARAHSLMGWVQWTLVAHGGALASQPDLVRRLAELARVLDERARALPSLLALKGRLDMLDSQMSLRRDNLAGSISGGSGDEDEDEDEEDEEGVVYVEGEDETTANGSASRARAVEDDEMVLANGIGGETDDDSDDEGSLGDMDIDDDEVASQESLDESEVDFDDADESGDEDEDETDGDVAAPPAKMQKVGPRAVRK</sequence>
<evidence type="ECO:0000256" key="3">
    <source>
        <dbReference type="ARBA" id="ARBA00038335"/>
    </source>
</evidence>
<comment type="caution">
    <text evidence="6">The sequence shown here is derived from an EMBL/GenBank/DDBJ whole genome shotgun (WGS) entry which is preliminary data.</text>
</comment>
<keyword evidence="2" id="KW-0539">Nucleus</keyword>
<dbReference type="PANTHER" id="PTHR44267:SF1">
    <property type="entry name" value="WD REPEAT-CONTAINING PROTEIN 43"/>
    <property type="match status" value="1"/>
</dbReference>
<proteinExistence type="inferred from homology"/>
<dbReference type="GO" id="GO:0005730">
    <property type="term" value="C:nucleolus"/>
    <property type="evidence" value="ECO:0007669"/>
    <property type="project" value="TreeGrafter"/>
</dbReference>
<reference evidence="6" key="1">
    <citation type="submission" date="2023-06" db="EMBL/GenBank/DDBJ databases">
        <title>Genome-scale phylogeny and comparative genomics of the fungal order Sordariales.</title>
        <authorList>
            <consortium name="Lawrence Berkeley National Laboratory"/>
            <person name="Hensen N."/>
            <person name="Bonometti L."/>
            <person name="Westerberg I."/>
            <person name="Brannstrom I.O."/>
            <person name="Guillou S."/>
            <person name="Cros-Aarteil S."/>
            <person name="Calhoun S."/>
            <person name="Haridas S."/>
            <person name="Kuo A."/>
            <person name="Mondo S."/>
            <person name="Pangilinan J."/>
            <person name="Riley R."/>
            <person name="Labutti K."/>
            <person name="Andreopoulos B."/>
            <person name="Lipzen A."/>
            <person name="Chen C."/>
            <person name="Yanf M."/>
            <person name="Daum C."/>
            <person name="Ng V."/>
            <person name="Clum A."/>
            <person name="Steindorff A."/>
            <person name="Ohm R."/>
            <person name="Martin F."/>
            <person name="Silar P."/>
            <person name="Natvig D."/>
            <person name="Lalanne C."/>
            <person name="Gautier V."/>
            <person name="Ament-Velasquez S.L."/>
            <person name="Kruys A."/>
            <person name="Hutchinson M.I."/>
            <person name="Powell A.J."/>
            <person name="Barry K."/>
            <person name="Miller A.N."/>
            <person name="Grigoriev I.V."/>
            <person name="Debuchy R."/>
            <person name="Gladieux P."/>
            <person name="Thoren M.H."/>
            <person name="Johannesson H."/>
        </authorList>
    </citation>
    <scope>NUCLEOTIDE SEQUENCE</scope>
    <source>
        <strain evidence="6">8032-3</strain>
    </source>
</reference>
<dbReference type="RefSeq" id="XP_060289099.1">
    <property type="nucleotide sequence ID" value="XM_060424201.1"/>
</dbReference>
<feature type="region of interest" description="Disordered" evidence="4">
    <location>
        <begin position="1"/>
        <end position="23"/>
    </location>
</feature>
<name>A0AAJ0FLR8_9PEZI</name>
<dbReference type="AlphaFoldDB" id="A0AAJ0FLR8"/>
<feature type="domain" description="Small-subunit processome Utp12" evidence="5">
    <location>
        <begin position="201"/>
        <end position="303"/>
    </location>
</feature>
<evidence type="ECO:0000313" key="7">
    <source>
        <dbReference type="Proteomes" id="UP001244011"/>
    </source>
</evidence>
<dbReference type="Proteomes" id="UP001244011">
    <property type="component" value="Unassembled WGS sequence"/>
</dbReference>
<keyword evidence="7" id="KW-1185">Reference proteome</keyword>
<feature type="region of interest" description="Disordered" evidence="4">
    <location>
        <begin position="312"/>
        <end position="440"/>
    </location>
</feature>
<dbReference type="PANTHER" id="PTHR44267">
    <property type="entry name" value="WD REPEAT-CONTAINING PROTEIN 43"/>
    <property type="match status" value="1"/>
</dbReference>
<feature type="region of interest" description="Disordered" evidence="4">
    <location>
        <begin position="43"/>
        <end position="188"/>
    </location>
</feature>
<dbReference type="InterPro" id="IPR007148">
    <property type="entry name" value="SSU_processome_Utp12"/>
</dbReference>
<comment type="subcellular location">
    <subcellularLocation>
        <location evidence="1">Nucleus</location>
    </subcellularLocation>
</comment>
<feature type="compositionally biased region" description="Acidic residues" evidence="4">
    <location>
        <begin position="371"/>
        <end position="421"/>
    </location>
</feature>
<organism evidence="6 7">
    <name type="scientific">Phialemonium atrogriseum</name>
    <dbReference type="NCBI Taxonomy" id="1093897"/>
    <lineage>
        <taxon>Eukaryota</taxon>
        <taxon>Fungi</taxon>
        <taxon>Dikarya</taxon>
        <taxon>Ascomycota</taxon>
        <taxon>Pezizomycotina</taxon>
        <taxon>Sordariomycetes</taxon>
        <taxon>Sordariomycetidae</taxon>
        <taxon>Cephalothecales</taxon>
        <taxon>Cephalothecaceae</taxon>
        <taxon>Phialemonium</taxon>
    </lineage>
</organism>
<dbReference type="GeneID" id="85307388"/>
<feature type="compositionally biased region" description="Low complexity" evidence="4">
    <location>
        <begin position="148"/>
        <end position="165"/>
    </location>
</feature>
<dbReference type="Pfam" id="PF04003">
    <property type="entry name" value="Utp12"/>
    <property type="match status" value="1"/>
</dbReference>
<dbReference type="GO" id="GO:0000462">
    <property type="term" value="P:maturation of SSU-rRNA from tricistronic rRNA transcript (SSU-rRNA, 5.8S rRNA, LSU-rRNA)"/>
    <property type="evidence" value="ECO:0007669"/>
    <property type="project" value="TreeGrafter"/>
</dbReference>
<evidence type="ECO:0000256" key="1">
    <source>
        <dbReference type="ARBA" id="ARBA00004123"/>
    </source>
</evidence>
<evidence type="ECO:0000256" key="4">
    <source>
        <dbReference type="SAM" id="MobiDB-lite"/>
    </source>
</evidence>
<protein>
    <submittedName>
        <fullName evidence="6">Dip2/Utp12 family-domain-containing protein</fullName>
    </submittedName>
</protein>